<dbReference type="Proteomes" id="UP000000226">
    <property type="component" value="Chromosome 8"/>
</dbReference>
<dbReference type="EMBL" id="CM002295">
    <property type="protein sequence ID" value="ESW12937.1"/>
    <property type="molecule type" value="Genomic_DNA"/>
</dbReference>
<protein>
    <submittedName>
        <fullName evidence="1">Uncharacterized protein</fullName>
    </submittedName>
</protein>
<name>V7B4W0_PHAVU</name>
<dbReference type="Gramene" id="ESW12937">
    <property type="protein sequence ID" value="ESW12937"/>
    <property type="gene ID" value="PHAVU_008G154400g"/>
</dbReference>
<keyword evidence="2" id="KW-1185">Reference proteome</keyword>
<proteinExistence type="predicted"/>
<dbReference type="STRING" id="3885.V7B4W0"/>
<evidence type="ECO:0000313" key="1">
    <source>
        <dbReference type="EMBL" id="ESW12937.1"/>
    </source>
</evidence>
<organism evidence="1 2">
    <name type="scientific">Phaseolus vulgaris</name>
    <name type="common">Kidney bean</name>
    <name type="synonym">French bean</name>
    <dbReference type="NCBI Taxonomy" id="3885"/>
    <lineage>
        <taxon>Eukaryota</taxon>
        <taxon>Viridiplantae</taxon>
        <taxon>Streptophyta</taxon>
        <taxon>Embryophyta</taxon>
        <taxon>Tracheophyta</taxon>
        <taxon>Spermatophyta</taxon>
        <taxon>Magnoliopsida</taxon>
        <taxon>eudicotyledons</taxon>
        <taxon>Gunneridae</taxon>
        <taxon>Pentapetalae</taxon>
        <taxon>rosids</taxon>
        <taxon>fabids</taxon>
        <taxon>Fabales</taxon>
        <taxon>Fabaceae</taxon>
        <taxon>Papilionoideae</taxon>
        <taxon>50 kb inversion clade</taxon>
        <taxon>NPAAA clade</taxon>
        <taxon>indigoferoid/millettioid clade</taxon>
        <taxon>Phaseoleae</taxon>
        <taxon>Phaseolus</taxon>
    </lineage>
</organism>
<sequence>MEVLITSDKRRLKRVRSSIVESFRGCGLFGIQIDKYELKKQFTISQYLRYAMRDSIRLQDPAAVFLQLCYSISGY</sequence>
<accession>V7B4W0</accession>
<dbReference type="AlphaFoldDB" id="V7B4W0"/>
<evidence type="ECO:0000313" key="2">
    <source>
        <dbReference type="Proteomes" id="UP000000226"/>
    </source>
</evidence>
<gene>
    <name evidence="1" type="ORF">PHAVU_008G154400g</name>
</gene>
<reference evidence="2" key="1">
    <citation type="journal article" date="2014" name="Nat. Genet.">
        <title>A reference genome for common bean and genome-wide analysis of dual domestications.</title>
        <authorList>
            <person name="Schmutz J."/>
            <person name="McClean P.E."/>
            <person name="Mamidi S."/>
            <person name="Wu G.A."/>
            <person name="Cannon S.B."/>
            <person name="Grimwood J."/>
            <person name="Jenkins J."/>
            <person name="Shu S."/>
            <person name="Song Q."/>
            <person name="Chavarro C."/>
            <person name="Torres-Torres M."/>
            <person name="Geffroy V."/>
            <person name="Moghaddam S.M."/>
            <person name="Gao D."/>
            <person name="Abernathy B."/>
            <person name="Barry K."/>
            <person name="Blair M."/>
            <person name="Brick M.A."/>
            <person name="Chovatia M."/>
            <person name="Gepts P."/>
            <person name="Goodstein D.M."/>
            <person name="Gonzales M."/>
            <person name="Hellsten U."/>
            <person name="Hyten D.L."/>
            <person name="Jia G."/>
            <person name="Kelly J.D."/>
            <person name="Kudrna D."/>
            <person name="Lee R."/>
            <person name="Richard M.M."/>
            <person name="Miklas P.N."/>
            <person name="Osorno J.M."/>
            <person name="Rodrigues J."/>
            <person name="Thareau V."/>
            <person name="Urrea C.A."/>
            <person name="Wang M."/>
            <person name="Yu Y."/>
            <person name="Zhang M."/>
            <person name="Wing R.A."/>
            <person name="Cregan P.B."/>
            <person name="Rokhsar D.S."/>
            <person name="Jackson S.A."/>
        </authorList>
    </citation>
    <scope>NUCLEOTIDE SEQUENCE [LARGE SCALE GENOMIC DNA]</scope>
    <source>
        <strain evidence="2">cv. G19833</strain>
    </source>
</reference>
<dbReference type="OrthoDB" id="1748318at2759"/>